<keyword evidence="7 16" id="KW-0436">Ligase</keyword>
<sequence length="712" mass="82108">MYSARGIAPWYRFVRLEQRNNKHIFMEEKKFKRTTVTAALPYANGGVHIGHLAGVYVPADIYVRYLRLKKREVVFIGGSDEHGVPITIRAKKEGVTPQDVCDRYHKLIKDSFEEFGISFDVYSRTTSPTHNKFASDFFRKLYDDGKLVEKESEQYYDEEARQFLADRYIMGECPHCGNPNAYGDQCEKCGSDLSPMELKNPHSTISGSQPVIRKTKNWYLPLNNYQEWLKQWILKDHKEWRPNVYGQCKSWLDMDLQPRAMTRDLDWGIPVPVEGAEGKVLYVWFDAPIGYISNTKELCDSDPERFGSWQKWWQDPETRLVHFIGKDNIVFHCLIFPTMLKAHGGYILPDNVPANEFLNLEDNKISTSKNWAVWLHEYLRDFEGKQDVLRYVLTANAPETKDNNFTWKDFQERNNSELVAVYGNFVNRALQLTKKYWDGVVPACGELHDVDRQTIQEFKDVKEKVEAYLEAFKFREAQKEAMNLARIGNKYITECEPWKVWKTDPKRVETILNLSLQLVANLSIAFEPFLPFSSKKLRSMINMTEYDWSELGSTDLLPAGKQLAEPELLFDKIEDEAIEAQLRKLEETRKANEEAAYKAEPVKKEIPFDDFEKLDIRVGHILRCEKVKKSKKLLKFTLDDGSGTERTILSGIAAYYDPEQLIGKDVLFVANFAPRKMMGIESQGMILSAVNSDGSLTVTTTLGEVKPGSQVG</sequence>
<dbReference type="HOGENOM" id="CLU_009710_1_2_10"/>
<comment type="function">
    <text evidence="1 16">Is required not only for elongation of protein synthesis but also for the initiation of all mRNA translation through initiator tRNA(fMet) aminoacylation.</text>
</comment>
<keyword evidence="6 16" id="KW-0820">tRNA-binding</keyword>
<dbReference type="GO" id="GO:0006431">
    <property type="term" value="P:methionyl-tRNA aminoacylation"/>
    <property type="evidence" value="ECO:0007669"/>
    <property type="project" value="UniProtKB-UniRule"/>
</dbReference>
<evidence type="ECO:0000256" key="4">
    <source>
        <dbReference type="ARBA" id="ARBA00011738"/>
    </source>
</evidence>
<feature type="short sequence motif" description="'HIGH' region" evidence="16">
    <location>
        <begin position="41"/>
        <end position="51"/>
    </location>
</feature>
<comment type="catalytic activity">
    <reaction evidence="15 16">
        <text>tRNA(Met) + L-methionine + ATP = L-methionyl-tRNA(Met) + AMP + diphosphate</text>
        <dbReference type="Rhea" id="RHEA:13481"/>
        <dbReference type="Rhea" id="RHEA-COMP:9667"/>
        <dbReference type="Rhea" id="RHEA-COMP:9698"/>
        <dbReference type="ChEBI" id="CHEBI:30616"/>
        <dbReference type="ChEBI" id="CHEBI:33019"/>
        <dbReference type="ChEBI" id="CHEBI:57844"/>
        <dbReference type="ChEBI" id="CHEBI:78442"/>
        <dbReference type="ChEBI" id="CHEBI:78530"/>
        <dbReference type="ChEBI" id="CHEBI:456215"/>
        <dbReference type="EC" id="6.1.1.10"/>
    </reaction>
</comment>
<dbReference type="Pfam" id="PF19303">
    <property type="entry name" value="Anticodon_3"/>
    <property type="match status" value="1"/>
</dbReference>
<feature type="short sequence motif" description="'KMSKS' region" evidence="16">
    <location>
        <begin position="364"/>
        <end position="368"/>
    </location>
</feature>
<dbReference type="InterPro" id="IPR001412">
    <property type="entry name" value="aa-tRNA-synth_I_CS"/>
</dbReference>
<evidence type="ECO:0000256" key="11">
    <source>
        <dbReference type="ARBA" id="ARBA00022840"/>
    </source>
</evidence>
<comment type="subcellular location">
    <subcellularLocation>
        <location evidence="2 16">Cytoplasm</location>
    </subcellularLocation>
</comment>
<evidence type="ECO:0000256" key="6">
    <source>
        <dbReference type="ARBA" id="ARBA00022555"/>
    </source>
</evidence>
<dbReference type="Proteomes" id="UP000005697">
    <property type="component" value="Unassembled WGS sequence"/>
</dbReference>
<gene>
    <name evidence="16 18" type="primary">metG</name>
    <name evidence="18" type="ORF">HMPREF9141_0498</name>
</gene>
<organism evidence="18 19">
    <name type="scientific">Prevotella multiformis DSM 16608</name>
    <dbReference type="NCBI Taxonomy" id="888743"/>
    <lineage>
        <taxon>Bacteria</taxon>
        <taxon>Pseudomonadati</taxon>
        <taxon>Bacteroidota</taxon>
        <taxon>Bacteroidia</taxon>
        <taxon>Bacteroidales</taxon>
        <taxon>Prevotellaceae</taxon>
        <taxon>Prevotella</taxon>
    </lineage>
</organism>
<dbReference type="InterPro" id="IPR033911">
    <property type="entry name" value="MetRS_core"/>
</dbReference>
<dbReference type="eggNOG" id="COG0073">
    <property type="taxonomic scope" value="Bacteria"/>
</dbReference>
<dbReference type="FunFam" id="2.40.50.140:FF:000042">
    <property type="entry name" value="Methionine--tRNA ligase"/>
    <property type="match status" value="1"/>
</dbReference>
<dbReference type="CDD" id="cd02800">
    <property type="entry name" value="tRNA_bind_EcMetRS_like"/>
    <property type="match status" value="1"/>
</dbReference>
<dbReference type="STRING" id="888743.HMPREF9141_0498"/>
<keyword evidence="19" id="KW-1185">Reference proteome</keyword>
<keyword evidence="8 16" id="KW-0479">Metal-binding</keyword>
<dbReference type="CDD" id="cd00814">
    <property type="entry name" value="MetRS_core"/>
    <property type="match status" value="1"/>
</dbReference>
<reference evidence="18 19" key="1">
    <citation type="submission" date="2011-01" db="EMBL/GenBank/DDBJ databases">
        <authorList>
            <person name="Muzny D."/>
            <person name="Qin X."/>
            <person name="Deng J."/>
            <person name="Jiang H."/>
            <person name="Liu Y."/>
            <person name="Qu J."/>
            <person name="Song X.-Z."/>
            <person name="Zhang L."/>
            <person name="Thornton R."/>
            <person name="Coyle M."/>
            <person name="Francisco L."/>
            <person name="Jackson L."/>
            <person name="Javaid M."/>
            <person name="Korchina V."/>
            <person name="Kovar C."/>
            <person name="Mata R."/>
            <person name="Mathew T."/>
            <person name="Ngo R."/>
            <person name="Nguyen L."/>
            <person name="Nguyen N."/>
            <person name="Okwuonu G."/>
            <person name="Ongeri F."/>
            <person name="Pham C."/>
            <person name="Simmons D."/>
            <person name="Wilczek-Boney K."/>
            <person name="Hale W."/>
            <person name="Jakkamsetti A."/>
            <person name="Pham P."/>
            <person name="Ruth R."/>
            <person name="San Lucas F."/>
            <person name="Warren J."/>
            <person name="Zhang J."/>
            <person name="Zhao Z."/>
            <person name="Zhou C."/>
            <person name="Zhu D."/>
            <person name="Lee S."/>
            <person name="Bess C."/>
            <person name="Blankenburg K."/>
            <person name="Forbes L."/>
            <person name="Fu Q."/>
            <person name="Gubbala S."/>
            <person name="Hirani K."/>
            <person name="Jayaseelan J.C."/>
            <person name="Lara F."/>
            <person name="Munidasa M."/>
            <person name="Palculict T."/>
            <person name="Patil S."/>
            <person name="Pu L.-L."/>
            <person name="Saada N."/>
            <person name="Tang L."/>
            <person name="Weissenberger G."/>
            <person name="Zhu Y."/>
            <person name="Hemphill L."/>
            <person name="Shang Y."/>
            <person name="Youmans B."/>
            <person name="Ayvaz T."/>
            <person name="Ross M."/>
            <person name="Santibanez J."/>
            <person name="Aqrawi P."/>
            <person name="Gross S."/>
            <person name="Joshi V."/>
            <person name="Fowler G."/>
            <person name="Nazareth L."/>
            <person name="Reid J."/>
            <person name="Worley K."/>
            <person name="Petrosino J."/>
            <person name="Highlander S."/>
            <person name="Gibbs R."/>
        </authorList>
    </citation>
    <scope>NUCLEOTIDE SEQUENCE [LARGE SCALE GENOMIC DNA]</scope>
    <source>
        <strain evidence="18 19">DSM 16608</strain>
    </source>
</reference>
<keyword evidence="5 16" id="KW-0963">Cytoplasm</keyword>
<name>F0F4I2_9BACT</name>
<dbReference type="InterPro" id="IPR041872">
    <property type="entry name" value="Anticodon_Met"/>
</dbReference>
<feature type="binding site" evidence="16">
    <location>
        <position position="367"/>
    </location>
    <ligand>
        <name>ATP</name>
        <dbReference type="ChEBI" id="CHEBI:30616"/>
    </ligand>
</feature>
<dbReference type="GO" id="GO:0005524">
    <property type="term" value="F:ATP binding"/>
    <property type="evidence" value="ECO:0007669"/>
    <property type="project" value="UniProtKB-UniRule"/>
</dbReference>
<dbReference type="eggNOG" id="COG0143">
    <property type="taxonomic scope" value="Bacteria"/>
</dbReference>
<comment type="caution">
    <text evidence="18">The sequence shown here is derived from an EMBL/GenBank/DDBJ whole genome shotgun (WGS) entry which is preliminary data.</text>
</comment>
<dbReference type="Pfam" id="PF09334">
    <property type="entry name" value="tRNA-synt_1g"/>
    <property type="match status" value="1"/>
</dbReference>
<feature type="binding site" evidence="16">
    <location>
        <position position="173"/>
    </location>
    <ligand>
        <name>Zn(2+)</name>
        <dbReference type="ChEBI" id="CHEBI:29105"/>
    </ligand>
</feature>
<evidence type="ECO:0000256" key="8">
    <source>
        <dbReference type="ARBA" id="ARBA00022723"/>
    </source>
</evidence>
<evidence type="ECO:0000256" key="2">
    <source>
        <dbReference type="ARBA" id="ARBA00004496"/>
    </source>
</evidence>
<evidence type="ECO:0000256" key="16">
    <source>
        <dbReference type="HAMAP-Rule" id="MF_00098"/>
    </source>
</evidence>
<dbReference type="FunFam" id="2.20.28.20:FF:000001">
    <property type="entry name" value="Methionine--tRNA ligase"/>
    <property type="match status" value="1"/>
</dbReference>
<dbReference type="SUPFAM" id="SSF57770">
    <property type="entry name" value="Methionyl-tRNA synthetase (MetRS), Zn-domain"/>
    <property type="match status" value="1"/>
</dbReference>
<dbReference type="InterPro" id="IPR012340">
    <property type="entry name" value="NA-bd_OB-fold"/>
</dbReference>
<dbReference type="Gene3D" id="2.40.50.140">
    <property type="entry name" value="Nucleic acid-binding proteins"/>
    <property type="match status" value="1"/>
</dbReference>
<evidence type="ECO:0000256" key="10">
    <source>
        <dbReference type="ARBA" id="ARBA00022833"/>
    </source>
</evidence>
<evidence type="ECO:0000256" key="7">
    <source>
        <dbReference type="ARBA" id="ARBA00022598"/>
    </source>
</evidence>
<dbReference type="InterPro" id="IPR002547">
    <property type="entry name" value="tRNA-bd_dom"/>
</dbReference>
<dbReference type="InterPro" id="IPR009080">
    <property type="entry name" value="tRNAsynth_Ia_anticodon-bd"/>
</dbReference>
<keyword evidence="14 16" id="KW-0030">Aminoacyl-tRNA synthetase</keyword>
<dbReference type="Gene3D" id="1.10.730.10">
    <property type="entry name" value="Isoleucyl-tRNA Synthetase, Domain 1"/>
    <property type="match status" value="1"/>
</dbReference>
<evidence type="ECO:0000256" key="15">
    <source>
        <dbReference type="ARBA" id="ARBA00047364"/>
    </source>
</evidence>
<dbReference type="GO" id="GO:0000049">
    <property type="term" value="F:tRNA binding"/>
    <property type="evidence" value="ECO:0007669"/>
    <property type="project" value="UniProtKB-UniRule"/>
</dbReference>
<evidence type="ECO:0000256" key="3">
    <source>
        <dbReference type="ARBA" id="ARBA00008258"/>
    </source>
</evidence>
<accession>F0F4I2</accession>
<dbReference type="SUPFAM" id="SSF47323">
    <property type="entry name" value="Anticodon-binding domain of a subclass of class I aminoacyl-tRNA synthetases"/>
    <property type="match status" value="1"/>
</dbReference>
<feature type="binding site" evidence="16">
    <location>
        <position position="189"/>
    </location>
    <ligand>
        <name>Zn(2+)</name>
        <dbReference type="ChEBI" id="CHEBI:29105"/>
    </ligand>
</feature>
<dbReference type="PANTHER" id="PTHR45765">
    <property type="entry name" value="METHIONINE--TRNA LIGASE"/>
    <property type="match status" value="1"/>
</dbReference>
<dbReference type="InterPro" id="IPR014729">
    <property type="entry name" value="Rossmann-like_a/b/a_fold"/>
</dbReference>
<comment type="similarity">
    <text evidence="3 16">Belongs to the class-I aminoacyl-tRNA synthetase family. MetG type 1 subfamily.</text>
</comment>
<dbReference type="EC" id="6.1.1.10" evidence="16"/>
<dbReference type="SUPFAM" id="SSF52374">
    <property type="entry name" value="Nucleotidylyl transferase"/>
    <property type="match status" value="1"/>
</dbReference>
<feature type="binding site" evidence="16">
    <location>
        <position position="176"/>
    </location>
    <ligand>
        <name>Zn(2+)</name>
        <dbReference type="ChEBI" id="CHEBI:29105"/>
    </ligand>
</feature>
<dbReference type="AlphaFoldDB" id="F0F4I2"/>
<keyword evidence="12 16" id="KW-0694">RNA-binding</keyword>
<dbReference type="InterPro" id="IPR023458">
    <property type="entry name" value="Met-tRNA_ligase_1"/>
</dbReference>
<keyword evidence="13 16" id="KW-0648">Protein biosynthesis</keyword>
<keyword evidence="10 16" id="KW-0862">Zinc</keyword>
<evidence type="ECO:0000313" key="19">
    <source>
        <dbReference type="Proteomes" id="UP000005697"/>
    </source>
</evidence>
<dbReference type="PROSITE" id="PS00178">
    <property type="entry name" value="AA_TRNA_LIGASE_I"/>
    <property type="match status" value="1"/>
</dbReference>
<dbReference type="Pfam" id="PF01588">
    <property type="entry name" value="tRNA_bind"/>
    <property type="match status" value="1"/>
</dbReference>
<evidence type="ECO:0000313" key="18">
    <source>
        <dbReference type="EMBL" id="EGC21140.1"/>
    </source>
</evidence>
<dbReference type="NCBIfam" id="NF001100">
    <property type="entry name" value="PRK00133.1"/>
    <property type="match status" value="1"/>
</dbReference>
<dbReference type="Gene3D" id="3.40.50.620">
    <property type="entry name" value="HUPs"/>
    <property type="match status" value="1"/>
</dbReference>
<proteinExistence type="inferred from homology"/>
<evidence type="ECO:0000259" key="17">
    <source>
        <dbReference type="PROSITE" id="PS50886"/>
    </source>
</evidence>
<dbReference type="SUPFAM" id="SSF50249">
    <property type="entry name" value="Nucleic acid-binding proteins"/>
    <property type="match status" value="1"/>
</dbReference>
<dbReference type="PANTHER" id="PTHR45765:SF1">
    <property type="entry name" value="METHIONINE--TRNA LIGASE, CYTOPLASMIC"/>
    <property type="match status" value="1"/>
</dbReference>
<protein>
    <recommendedName>
        <fullName evidence="16">Methionine--tRNA ligase</fullName>
        <ecNumber evidence="16">6.1.1.10</ecNumber>
    </recommendedName>
    <alternativeName>
        <fullName evidence="16">Methionyl-tRNA synthetase</fullName>
        <shortName evidence="16">MetRS</shortName>
    </alternativeName>
</protein>
<comment type="subunit">
    <text evidence="4 16">Homodimer.</text>
</comment>
<evidence type="ECO:0000256" key="14">
    <source>
        <dbReference type="ARBA" id="ARBA00023146"/>
    </source>
</evidence>
<dbReference type="NCBIfam" id="TIGR00399">
    <property type="entry name" value="metG_C_term"/>
    <property type="match status" value="1"/>
</dbReference>
<dbReference type="PROSITE" id="PS50886">
    <property type="entry name" value="TRBD"/>
    <property type="match status" value="1"/>
</dbReference>
<feature type="domain" description="TRNA-binding" evidence="17">
    <location>
        <begin position="610"/>
        <end position="712"/>
    </location>
</feature>
<dbReference type="HAMAP" id="MF_00098">
    <property type="entry name" value="Met_tRNA_synth_type1"/>
    <property type="match status" value="1"/>
</dbReference>
<dbReference type="NCBIfam" id="TIGR00398">
    <property type="entry name" value="metG"/>
    <property type="match status" value="1"/>
</dbReference>
<dbReference type="InterPro" id="IPR004495">
    <property type="entry name" value="Met-tRNA-synth_bsu_C"/>
</dbReference>
<keyword evidence="9 16" id="KW-0547">Nucleotide-binding</keyword>
<dbReference type="InterPro" id="IPR015413">
    <property type="entry name" value="Methionyl/Leucyl_tRNA_Synth"/>
</dbReference>
<dbReference type="GO" id="GO:0005829">
    <property type="term" value="C:cytosol"/>
    <property type="evidence" value="ECO:0007669"/>
    <property type="project" value="TreeGrafter"/>
</dbReference>
<dbReference type="InterPro" id="IPR029038">
    <property type="entry name" value="MetRS_Zn"/>
</dbReference>
<evidence type="ECO:0000256" key="1">
    <source>
        <dbReference type="ARBA" id="ARBA00003314"/>
    </source>
</evidence>
<dbReference type="EMBL" id="AEWX01000004">
    <property type="protein sequence ID" value="EGC21140.1"/>
    <property type="molecule type" value="Genomic_DNA"/>
</dbReference>
<dbReference type="GO" id="GO:0004825">
    <property type="term" value="F:methionine-tRNA ligase activity"/>
    <property type="evidence" value="ECO:0007669"/>
    <property type="project" value="UniProtKB-UniRule"/>
</dbReference>
<evidence type="ECO:0000256" key="5">
    <source>
        <dbReference type="ARBA" id="ARBA00022490"/>
    </source>
</evidence>
<dbReference type="InterPro" id="IPR014758">
    <property type="entry name" value="Met-tRNA_synth"/>
</dbReference>
<evidence type="ECO:0000256" key="9">
    <source>
        <dbReference type="ARBA" id="ARBA00022741"/>
    </source>
</evidence>
<dbReference type="PRINTS" id="PR01041">
    <property type="entry name" value="TRNASYNTHMET"/>
</dbReference>
<keyword evidence="11 16" id="KW-0067">ATP-binding</keyword>
<dbReference type="CDD" id="cd07957">
    <property type="entry name" value="Anticodon_Ia_Met"/>
    <property type="match status" value="1"/>
</dbReference>
<evidence type="ECO:0000256" key="13">
    <source>
        <dbReference type="ARBA" id="ARBA00022917"/>
    </source>
</evidence>
<evidence type="ECO:0000256" key="12">
    <source>
        <dbReference type="ARBA" id="ARBA00022884"/>
    </source>
</evidence>
<dbReference type="GO" id="GO:0046872">
    <property type="term" value="F:metal ion binding"/>
    <property type="evidence" value="ECO:0007669"/>
    <property type="project" value="UniProtKB-KW"/>
</dbReference>
<comment type="cofactor">
    <cofactor evidence="16">
        <name>Zn(2+)</name>
        <dbReference type="ChEBI" id="CHEBI:29105"/>
    </cofactor>
    <text evidence="16">Binds 1 zinc ion per subunit.</text>
</comment>
<dbReference type="Gene3D" id="2.20.28.20">
    <property type="entry name" value="Methionyl-tRNA synthetase, Zn-domain"/>
    <property type="match status" value="1"/>
</dbReference>
<feature type="binding site" evidence="16">
    <location>
        <position position="186"/>
    </location>
    <ligand>
        <name>Zn(2+)</name>
        <dbReference type="ChEBI" id="CHEBI:29105"/>
    </ligand>
</feature>